<evidence type="ECO:0000256" key="9">
    <source>
        <dbReference type="ARBA" id="ARBA00023098"/>
    </source>
</evidence>
<dbReference type="Pfam" id="PF00305">
    <property type="entry name" value="Lipoxygenase"/>
    <property type="match status" value="1"/>
</dbReference>
<dbReference type="InterPro" id="IPR000907">
    <property type="entry name" value="LipOase"/>
</dbReference>
<reference evidence="15" key="2">
    <citation type="journal article" date="2024" name="Plant">
        <title>Genomic evolution and insights into agronomic trait innovations of Sesamum species.</title>
        <authorList>
            <person name="Miao H."/>
            <person name="Wang L."/>
            <person name="Qu L."/>
            <person name="Liu H."/>
            <person name="Sun Y."/>
            <person name="Le M."/>
            <person name="Wang Q."/>
            <person name="Wei S."/>
            <person name="Zheng Y."/>
            <person name="Lin W."/>
            <person name="Duan Y."/>
            <person name="Cao H."/>
            <person name="Xiong S."/>
            <person name="Wang X."/>
            <person name="Wei L."/>
            <person name="Li C."/>
            <person name="Ma Q."/>
            <person name="Ju M."/>
            <person name="Zhao R."/>
            <person name="Li G."/>
            <person name="Mu C."/>
            <person name="Tian Q."/>
            <person name="Mei H."/>
            <person name="Zhang T."/>
            <person name="Gao T."/>
            <person name="Zhang H."/>
        </authorList>
    </citation>
    <scope>NUCLEOTIDE SEQUENCE</scope>
    <source>
        <strain evidence="15">G02</strain>
    </source>
</reference>
<sequence>MALGREIMGSSLMEKSSFLAPSPSMLLLNQHKNRLPEKAVKFKVRAVVTVRNKNKEDFKETFVKHLDAFTDKIGRNVALELVSNDIDPKTKAPKKSNEAVLRDWSKKSNLKTERVNYTAEFVVDSNFGIPGAITVANKHQQEFFLESITIEGFACGPVHFPCNSWVQSKKDHPGKRIFFSNQPYLPDETPAGLRALREKELRELRGDGNGERKLSDRIYDFDVYNDLGNPDKGIDFARPVLGGDKRPYPRRCRTGRPPTDTDLNSESRVEKPLPMYVPRDEQFEESKMNAFSTGRLKGLLHSIIPLLMASISANNKDFKGFSDIDSLYSEGLLLKLGLQDEILKKIPMPKAVSQEGNLIRRSEDCI</sequence>
<dbReference type="InterPro" id="IPR036226">
    <property type="entry name" value="LipOase_C_sf"/>
</dbReference>
<keyword evidence="6" id="KW-0276">Fatty acid metabolism</keyword>
<dbReference type="GO" id="GO:0016702">
    <property type="term" value="F:oxidoreductase activity, acting on single donors with incorporation of molecular oxygen, incorporation of two atoms of oxygen"/>
    <property type="evidence" value="ECO:0007669"/>
    <property type="project" value="InterPro"/>
</dbReference>
<name>A0AAW2WKS6_SESRA</name>
<evidence type="ECO:0000256" key="7">
    <source>
        <dbReference type="ARBA" id="ARBA00022964"/>
    </source>
</evidence>
<dbReference type="SUPFAM" id="SSF48484">
    <property type="entry name" value="Lipoxigenase"/>
    <property type="match status" value="1"/>
</dbReference>
<dbReference type="InterPro" id="IPR001024">
    <property type="entry name" value="PLAT/LH2_dom"/>
</dbReference>
<dbReference type="GO" id="GO:0006633">
    <property type="term" value="P:fatty acid biosynthetic process"/>
    <property type="evidence" value="ECO:0007669"/>
    <property type="project" value="UniProtKB-KW"/>
</dbReference>
<evidence type="ECO:0000259" key="13">
    <source>
        <dbReference type="PROSITE" id="PS50095"/>
    </source>
</evidence>
<dbReference type="EMBL" id="JACGWJ010000001">
    <property type="protein sequence ID" value="KAL0441346.1"/>
    <property type="molecule type" value="Genomic_DNA"/>
</dbReference>
<comment type="similarity">
    <text evidence="1">Belongs to the lipoxygenase family.</text>
</comment>
<dbReference type="PANTHER" id="PTHR11771">
    <property type="entry name" value="LIPOXYGENASE"/>
    <property type="match status" value="1"/>
</dbReference>
<keyword evidence="8" id="KW-0560">Oxidoreductase</keyword>
<evidence type="ECO:0000256" key="10">
    <source>
        <dbReference type="ARBA" id="ARBA00023160"/>
    </source>
</evidence>
<protein>
    <submittedName>
        <fullName evidence="15">Linoleate 13S-lipoxygenase 3-1, chloroplastic</fullName>
    </submittedName>
</protein>
<evidence type="ECO:0000256" key="5">
    <source>
        <dbReference type="ARBA" id="ARBA00022767"/>
    </source>
</evidence>
<feature type="domain" description="PLAT" evidence="13">
    <location>
        <begin position="44"/>
        <end position="180"/>
    </location>
</feature>
<comment type="caution">
    <text evidence="15">The sequence shown here is derived from an EMBL/GenBank/DDBJ whole genome shotgun (WGS) entry which is preliminary data.</text>
</comment>
<feature type="region of interest" description="Disordered" evidence="12">
    <location>
        <begin position="246"/>
        <end position="268"/>
    </location>
</feature>
<dbReference type="AlphaFoldDB" id="A0AAW2WKS6"/>
<proteinExistence type="inferred from homology"/>
<keyword evidence="5" id="KW-0925">Oxylipin biosynthesis</keyword>
<dbReference type="CDD" id="cd01751">
    <property type="entry name" value="PLAT_LH2"/>
    <property type="match status" value="1"/>
</dbReference>
<comment type="subunit">
    <text evidence="2">Monomer.</text>
</comment>
<dbReference type="InterPro" id="IPR042057">
    <property type="entry name" value="Lipoxy_PLAT/LH2"/>
</dbReference>
<dbReference type="PROSITE" id="PS51393">
    <property type="entry name" value="LIPOXYGENASE_3"/>
    <property type="match status" value="1"/>
</dbReference>
<evidence type="ECO:0000256" key="1">
    <source>
        <dbReference type="ARBA" id="ARBA00009419"/>
    </source>
</evidence>
<keyword evidence="3" id="KW-0444">Lipid biosynthesis</keyword>
<dbReference type="Pfam" id="PF01477">
    <property type="entry name" value="PLAT"/>
    <property type="match status" value="1"/>
</dbReference>
<evidence type="ECO:0000256" key="6">
    <source>
        <dbReference type="ARBA" id="ARBA00022832"/>
    </source>
</evidence>
<dbReference type="FunFam" id="2.60.60.20:FF:000018">
    <property type="entry name" value="Lipoxygenase"/>
    <property type="match status" value="1"/>
</dbReference>
<reference evidence="15" key="1">
    <citation type="submission" date="2020-06" db="EMBL/GenBank/DDBJ databases">
        <authorList>
            <person name="Li T."/>
            <person name="Hu X."/>
            <person name="Zhang T."/>
            <person name="Song X."/>
            <person name="Zhang H."/>
            <person name="Dai N."/>
            <person name="Sheng W."/>
            <person name="Hou X."/>
            <person name="Wei L."/>
        </authorList>
    </citation>
    <scope>NUCLEOTIDE SEQUENCE</scope>
    <source>
        <strain evidence="15">G02</strain>
        <tissue evidence="15">Leaf</tissue>
    </source>
</reference>
<dbReference type="Gene3D" id="4.10.375.10">
    <property type="entry name" value="Lipoxygenase-1, Domain 2"/>
    <property type="match status" value="1"/>
</dbReference>
<dbReference type="PRINTS" id="PR00468">
    <property type="entry name" value="PLTLPOXGNASE"/>
</dbReference>
<accession>A0AAW2WKS6</accession>
<keyword evidence="10" id="KW-0275">Fatty acid biosynthesis</keyword>
<organism evidence="15">
    <name type="scientific">Sesamum radiatum</name>
    <name type="common">Black benniseed</name>
    <dbReference type="NCBI Taxonomy" id="300843"/>
    <lineage>
        <taxon>Eukaryota</taxon>
        <taxon>Viridiplantae</taxon>
        <taxon>Streptophyta</taxon>
        <taxon>Embryophyta</taxon>
        <taxon>Tracheophyta</taxon>
        <taxon>Spermatophyta</taxon>
        <taxon>Magnoliopsida</taxon>
        <taxon>eudicotyledons</taxon>
        <taxon>Gunneridae</taxon>
        <taxon>Pentapetalae</taxon>
        <taxon>asterids</taxon>
        <taxon>lamiids</taxon>
        <taxon>Lamiales</taxon>
        <taxon>Pedaliaceae</taxon>
        <taxon>Sesamum</taxon>
    </lineage>
</organism>
<dbReference type="GO" id="GO:0034440">
    <property type="term" value="P:lipid oxidation"/>
    <property type="evidence" value="ECO:0007669"/>
    <property type="project" value="InterPro"/>
</dbReference>
<dbReference type="FunFam" id="4.10.375.10:FF:000001">
    <property type="entry name" value="Lipoxygenase"/>
    <property type="match status" value="1"/>
</dbReference>
<evidence type="ECO:0000256" key="8">
    <source>
        <dbReference type="ARBA" id="ARBA00023002"/>
    </source>
</evidence>
<dbReference type="GO" id="GO:0046872">
    <property type="term" value="F:metal ion binding"/>
    <property type="evidence" value="ECO:0007669"/>
    <property type="project" value="UniProtKB-KW"/>
</dbReference>
<gene>
    <name evidence="15" type="ORF">Sradi_0073500</name>
</gene>
<dbReference type="PROSITE" id="PS50095">
    <property type="entry name" value="PLAT"/>
    <property type="match status" value="1"/>
</dbReference>
<dbReference type="GO" id="GO:0031408">
    <property type="term" value="P:oxylipin biosynthetic process"/>
    <property type="evidence" value="ECO:0007669"/>
    <property type="project" value="UniProtKB-KW"/>
</dbReference>
<evidence type="ECO:0000256" key="12">
    <source>
        <dbReference type="SAM" id="MobiDB-lite"/>
    </source>
</evidence>
<dbReference type="SMART" id="SM00308">
    <property type="entry name" value="LH2"/>
    <property type="match status" value="1"/>
</dbReference>
<dbReference type="Gene3D" id="2.60.60.20">
    <property type="entry name" value="PLAT/LH2 domain"/>
    <property type="match status" value="1"/>
</dbReference>
<dbReference type="InterPro" id="IPR001246">
    <property type="entry name" value="LipOase_plant"/>
</dbReference>
<keyword evidence="9" id="KW-0443">Lipid metabolism</keyword>
<evidence type="ECO:0000256" key="3">
    <source>
        <dbReference type="ARBA" id="ARBA00022516"/>
    </source>
</evidence>
<dbReference type="InterPro" id="IPR013819">
    <property type="entry name" value="LipOase_C"/>
</dbReference>
<evidence type="ECO:0000256" key="2">
    <source>
        <dbReference type="ARBA" id="ARBA00011245"/>
    </source>
</evidence>
<evidence type="ECO:0000256" key="11">
    <source>
        <dbReference type="PROSITE-ProRule" id="PRU00152"/>
    </source>
</evidence>
<keyword evidence="4" id="KW-0479">Metal-binding</keyword>
<comment type="caution">
    <text evidence="11">Lacks conserved residue(s) required for the propagation of feature annotation.</text>
</comment>
<evidence type="ECO:0000256" key="4">
    <source>
        <dbReference type="ARBA" id="ARBA00022723"/>
    </source>
</evidence>
<dbReference type="SUPFAM" id="SSF49723">
    <property type="entry name" value="Lipase/lipooxygenase domain (PLAT/LH2 domain)"/>
    <property type="match status" value="1"/>
</dbReference>
<evidence type="ECO:0000259" key="14">
    <source>
        <dbReference type="PROSITE" id="PS51393"/>
    </source>
</evidence>
<dbReference type="InterPro" id="IPR027433">
    <property type="entry name" value="Lipoxygenase_dom_3"/>
</dbReference>
<keyword evidence="7" id="KW-0223">Dioxygenase</keyword>
<dbReference type="InterPro" id="IPR036392">
    <property type="entry name" value="PLAT/LH2_dom_sf"/>
</dbReference>
<dbReference type="Gene3D" id="4.10.372.10">
    <property type="entry name" value="Lipoxygenase-1, Domain 3"/>
    <property type="match status" value="1"/>
</dbReference>
<feature type="domain" description="Lipoxygenase" evidence="14">
    <location>
        <begin position="183"/>
        <end position="366"/>
    </location>
</feature>
<evidence type="ECO:0000313" key="15">
    <source>
        <dbReference type="EMBL" id="KAL0441346.1"/>
    </source>
</evidence>